<feature type="region of interest" description="Disordered" evidence="6">
    <location>
        <begin position="710"/>
        <end position="830"/>
    </location>
</feature>
<dbReference type="GeneID" id="28900841"/>
<dbReference type="EMBL" id="KV407454">
    <property type="protein sequence ID" value="KZF26447.1"/>
    <property type="molecule type" value="Genomic_DNA"/>
</dbReference>
<reference evidence="8 9" key="1">
    <citation type="journal article" date="2016" name="Fungal Biol.">
        <title>The genome of Xylona heveae provides a window into fungal endophytism.</title>
        <authorList>
            <person name="Gazis R."/>
            <person name="Kuo A."/>
            <person name="Riley R."/>
            <person name="LaButti K."/>
            <person name="Lipzen A."/>
            <person name="Lin J."/>
            <person name="Amirebrahimi M."/>
            <person name="Hesse C.N."/>
            <person name="Spatafora J.W."/>
            <person name="Henrissat B."/>
            <person name="Hainaut M."/>
            <person name="Grigoriev I.V."/>
            <person name="Hibbett D.S."/>
        </authorList>
    </citation>
    <scope>NUCLEOTIDE SEQUENCE [LARGE SCALE GENOMIC DNA]</scope>
    <source>
        <strain evidence="8 9">TC161</strain>
    </source>
</reference>
<dbReference type="InterPro" id="IPR051945">
    <property type="entry name" value="RRM_MRD1_RNA_proc_ribogen"/>
</dbReference>
<feature type="domain" description="RRM" evidence="7">
    <location>
        <begin position="355"/>
        <end position="476"/>
    </location>
</feature>
<feature type="compositionally biased region" description="Acidic residues" evidence="6">
    <location>
        <begin position="315"/>
        <end position="338"/>
    </location>
</feature>
<feature type="compositionally biased region" description="Gly residues" evidence="6">
    <location>
        <begin position="746"/>
        <end position="759"/>
    </location>
</feature>
<dbReference type="GO" id="GO:0003729">
    <property type="term" value="F:mRNA binding"/>
    <property type="evidence" value="ECO:0007669"/>
    <property type="project" value="TreeGrafter"/>
</dbReference>
<sequence>MAPGRKRQRLSTDGDAVVTAAVQDQENKASQEKVQNQADKASSVQKHEAEKQHDDTHNNIPARRTLFVRSLPPSTTNESLMEFFSQSFPLKHATVVADQQTKKCKGYGFVTFADGEDAQRAIEEFDGQEFGEKADKKKIRVEIALPRHRDEGHSAKDPAMAALLKAKEEREKQKASQQHQPPPKLIVRNLPWSIKEPEQLAMLFRSYGKVNSATVPKKGPGLLAGFGFVMLRGRKNAEKALQGVNGKEVDGRTLAVDWAVDRDSWEKQQQQEEQTEEKADEEDGNESDATGVSGSEDEAEGEEEEHGEVSSMASEEADSDSDEDVLSSEAEGSEDEETEMSKEPQQPEKEEDHSCTLFVRNVPYTITDEDLYEHFRQFGPVRYARIVMDHVMERPKGTGFVCFYRKEDGDTCLRQAPAHVSPTSTYGSGAGDKKSGGKNEKELHLTKPSVLQDETVDSTGQYTLEGRVLQLSRAVNRNEATRLADEGKAQRLERDRRDKRCLYLLSEGTIPRESPLYQQLSQNEVKLREASAKQRKTLIEKNPTLHMSLTRLAVRNVPRSVTSKDLKQLAREAIVGFATDVKSGLRAPLSREELERGGEEMAQAEKDRKAKGKGVVKQAKIVFEGAEGGKVSEESGAGRSRGYGFIEYYSHRHALMGLRWLNCHAIDYQTKDTSAKSKKKMTKDELFDKKKRLIVEFAIENAQVVKRRKDKEFKARERAHDIKSKKDSGDVGDSEDVPSRSPARGGRPGGRGTAGGGAAAGKYNSGKGMKRKHDDVEDNGGRNGAKKAKNGPGANAAAAGEDEEKQKLAKRTSIIQKKRMLRRAKKKGKA</sequence>
<dbReference type="STRING" id="1328760.A0A165JNB4"/>
<feature type="domain" description="RRM" evidence="7">
    <location>
        <begin position="550"/>
        <end position="700"/>
    </location>
</feature>
<feature type="region of interest" description="Disordered" evidence="6">
    <location>
        <begin position="590"/>
        <end position="610"/>
    </location>
</feature>
<evidence type="ECO:0000256" key="5">
    <source>
        <dbReference type="PROSITE-ProRule" id="PRU00176"/>
    </source>
</evidence>
<protein>
    <submittedName>
        <fullName evidence="8">RNA-binding domain-containing protein</fullName>
    </submittedName>
</protein>
<dbReference type="PANTHER" id="PTHR48039">
    <property type="entry name" value="RNA-BINDING MOTIF PROTEIN 14B"/>
    <property type="match status" value="1"/>
</dbReference>
<evidence type="ECO:0000313" key="8">
    <source>
        <dbReference type="EMBL" id="KZF26447.1"/>
    </source>
</evidence>
<evidence type="ECO:0000313" key="9">
    <source>
        <dbReference type="Proteomes" id="UP000076632"/>
    </source>
</evidence>
<dbReference type="InterPro" id="IPR034809">
    <property type="entry name" value="Nop4_RRM4"/>
</dbReference>
<feature type="domain" description="RRM" evidence="7">
    <location>
        <begin position="183"/>
        <end position="261"/>
    </location>
</feature>
<feature type="domain" description="RRM" evidence="7">
    <location>
        <begin position="64"/>
        <end position="146"/>
    </location>
</feature>
<gene>
    <name evidence="8" type="ORF">L228DRAFT_279648</name>
</gene>
<proteinExistence type="predicted"/>
<dbReference type="PROSITE" id="PS50102">
    <property type="entry name" value="RRM"/>
    <property type="match status" value="4"/>
</dbReference>
<feature type="region of interest" description="Disordered" evidence="6">
    <location>
        <begin position="417"/>
        <end position="440"/>
    </location>
</feature>
<dbReference type="Pfam" id="PF00076">
    <property type="entry name" value="RRM_1"/>
    <property type="match status" value="3"/>
</dbReference>
<feature type="compositionally biased region" description="Polar residues" evidence="6">
    <location>
        <begin position="32"/>
        <end position="44"/>
    </location>
</feature>
<dbReference type="SMART" id="SM00360">
    <property type="entry name" value="RRM"/>
    <property type="match status" value="4"/>
</dbReference>
<dbReference type="OMA" id="FTHRHAL"/>
<comment type="subcellular location">
    <subcellularLocation>
        <location evidence="1">Nucleus</location>
    </subcellularLocation>
</comment>
<feature type="compositionally biased region" description="Acidic residues" evidence="6">
    <location>
        <begin position="295"/>
        <end position="306"/>
    </location>
</feature>
<feature type="compositionally biased region" description="Basic and acidic residues" evidence="6">
    <location>
        <begin position="45"/>
        <end position="57"/>
    </location>
</feature>
<name>A0A165JNB4_XYLHT</name>
<feature type="region of interest" description="Disordered" evidence="6">
    <location>
        <begin position="263"/>
        <end position="356"/>
    </location>
</feature>
<keyword evidence="2" id="KW-0677">Repeat</keyword>
<dbReference type="Proteomes" id="UP000076632">
    <property type="component" value="Unassembled WGS sequence"/>
</dbReference>
<evidence type="ECO:0000256" key="4">
    <source>
        <dbReference type="ARBA" id="ARBA00023242"/>
    </source>
</evidence>
<evidence type="ECO:0000256" key="6">
    <source>
        <dbReference type="SAM" id="MobiDB-lite"/>
    </source>
</evidence>
<dbReference type="FunCoup" id="A0A165JNB4">
    <property type="interactions" value="1159"/>
</dbReference>
<dbReference type="RefSeq" id="XP_018192002.1">
    <property type="nucleotide sequence ID" value="XM_018335704.1"/>
</dbReference>
<keyword evidence="4" id="KW-0539">Nucleus</keyword>
<evidence type="ECO:0000259" key="7">
    <source>
        <dbReference type="PROSITE" id="PS50102"/>
    </source>
</evidence>
<dbReference type="InterPro" id="IPR000504">
    <property type="entry name" value="RRM_dom"/>
</dbReference>
<dbReference type="PANTHER" id="PTHR48039:SF5">
    <property type="entry name" value="RNA-BINDING PROTEIN 28"/>
    <property type="match status" value="1"/>
</dbReference>
<dbReference type="SUPFAM" id="SSF54928">
    <property type="entry name" value="RNA-binding domain, RBD"/>
    <property type="match status" value="3"/>
</dbReference>
<dbReference type="InParanoid" id="A0A165JNB4"/>
<dbReference type="InterPro" id="IPR012677">
    <property type="entry name" value="Nucleotide-bd_a/b_plait_sf"/>
</dbReference>
<feature type="compositionally biased region" description="Low complexity" evidence="6">
    <location>
        <begin position="790"/>
        <end position="799"/>
    </location>
</feature>
<dbReference type="InterPro" id="IPR034808">
    <property type="entry name" value="Nop4p_RRM3"/>
</dbReference>
<accession>A0A165JNB4</accession>
<dbReference type="CDD" id="cd12676">
    <property type="entry name" value="RRM3_Nop4p"/>
    <property type="match status" value="1"/>
</dbReference>
<feature type="compositionally biased region" description="Basic residues" evidence="6">
    <location>
        <begin position="816"/>
        <end position="830"/>
    </location>
</feature>
<feature type="compositionally biased region" description="Basic and acidic residues" evidence="6">
    <location>
        <begin position="710"/>
        <end position="729"/>
    </location>
</feature>
<dbReference type="CDD" id="cd12677">
    <property type="entry name" value="RRM4_Nop4p"/>
    <property type="match status" value="1"/>
</dbReference>
<feature type="compositionally biased region" description="Acidic residues" evidence="6">
    <location>
        <begin position="273"/>
        <end position="286"/>
    </location>
</feature>
<evidence type="ECO:0000256" key="1">
    <source>
        <dbReference type="ARBA" id="ARBA00004123"/>
    </source>
</evidence>
<dbReference type="AlphaFoldDB" id="A0A165JNB4"/>
<evidence type="ECO:0000256" key="2">
    <source>
        <dbReference type="ARBA" id="ARBA00022737"/>
    </source>
</evidence>
<feature type="compositionally biased region" description="Basic and acidic residues" evidence="6">
    <location>
        <begin position="431"/>
        <end position="440"/>
    </location>
</feature>
<dbReference type="GO" id="GO:0005730">
    <property type="term" value="C:nucleolus"/>
    <property type="evidence" value="ECO:0007669"/>
    <property type="project" value="TreeGrafter"/>
</dbReference>
<dbReference type="Gene3D" id="3.30.70.330">
    <property type="match status" value="4"/>
</dbReference>
<dbReference type="InterPro" id="IPR035979">
    <property type="entry name" value="RBD_domain_sf"/>
</dbReference>
<dbReference type="OrthoDB" id="267048at2759"/>
<dbReference type="FunFam" id="3.30.70.330:FF:000406">
    <property type="entry name" value="Related to Nucleolar protein NOP4"/>
    <property type="match status" value="1"/>
</dbReference>
<organism evidence="8 9">
    <name type="scientific">Xylona heveae (strain CBS 132557 / TC161)</name>
    <dbReference type="NCBI Taxonomy" id="1328760"/>
    <lineage>
        <taxon>Eukaryota</taxon>
        <taxon>Fungi</taxon>
        <taxon>Dikarya</taxon>
        <taxon>Ascomycota</taxon>
        <taxon>Pezizomycotina</taxon>
        <taxon>Xylonomycetes</taxon>
        <taxon>Xylonales</taxon>
        <taxon>Xylonaceae</taxon>
        <taxon>Xylona</taxon>
    </lineage>
</organism>
<keyword evidence="9" id="KW-1185">Reference proteome</keyword>
<evidence type="ECO:0000256" key="3">
    <source>
        <dbReference type="ARBA" id="ARBA00022884"/>
    </source>
</evidence>
<feature type="region of interest" description="Disordered" evidence="6">
    <location>
        <begin position="25"/>
        <end position="60"/>
    </location>
</feature>
<keyword evidence="3 5" id="KW-0694">RNA-binding</keyword>
<feature type="compositionally biased region" description="Basic and acidic residues" evidence="6">
    <location>
        <begin position="339"/>
        <end position="354"/>
    </location>
</feature>
<feature type="compositionally biased region" description="Basic and acidic residues" evidence="6">
    <location>
        <begin position="590"/>
        <end position="608"/>
    </location>
</feature>